<dbReference type="Gene3D" id="3.90.70.10">
    <property type="entry name" value="Cysteine proteinases"/>
    <property type="match status" value="1"/>
</dbReference>
<dbReference type="InterPro" id="IPR001394">
    <property type="entry name" value="Peptidase_C19_UCH"/>
</dbReference>
<dbReference type="Pfam" id="PF00443">
    <property type="entry name" value="UCH"/>
    <property type="match status" value="1"/>
</dbReference>
<dbReference type="Proteomes" id="UP000011115">
    <property type="component" value="Unassembled WGS sequence"/>
</dbReference>
<dbReference type="KEGG" id="sot:107062608"/>
<sequence>MVSTKGDEEWETLGPKNKSAVTRTQDFVPSNMSAIIGGQLKSLVKVRGNKASAIVKPFLVFHLDISYEAVHNIQDALRLFSDPDTLEVYKTTVSIVGVATARKSINIQTLPRMMILHLKRFGYKSYGGAKLHRFMQFGTSIASITKPLQHIRKCLYADGFPSSSHSNHSYGSSISLECLRGRK</sequence>
<evidence type="ECO:0000259" key="1">
    <source>
        <dbReference type="Pfam" id="PF00443"/>
    </source>
</evidence>
<dbReference type="EnsemblPlants" id="PGSC0003DMT400033184">
    <property type="protein sequence ID" value="PGSC0003DMT400033184"/>
    <property type="gene ID" value="PGSC0003DMG400012744"/>
</dbReference>
<organism evidence="2 3">
    <name type="scientific">Solanum tuberosum</name>
    <name type="common">Potato</name>
    <dbReference type="NCBI Taxonomy" id="4113"/>
    <lineage>
        <taxon>Eukaryota</taxon>
        <taxon>Viridiplantae</taxon>
        <taxon>Streptophyta</taxon>
        <taxon>Embryophyta</taxon>
        <taxon>Tracheophyta</taxon>
        <taxon>Spermatophyta</taxon>
        <taxon>Magnoliopsida</taxon>
        <taxon>eudicotyledons</taxon>
        <taxon>Gunneridae</taxon>
        <taxon>Pentapetalae</taxon>
        <taxon>asterids</taxon>
        <taxon>lamiids</taxon>
        <taxon>Solanales</taxon>
        <taxon>Solanaceae</taxon>
        <taxon>Solanoideae</taxon>
        <taxon>Solaneae</taxon>
        <taxon>Solanum</taxon>
    </lineage>
</organism>
<gene>
    <name evidence="2" type="primary">LOC107062608</name>
</gene>
<reference evidence="3" key="1">
    <citation type="journal article" date="2011" name="Nature">
        <title>Genome sequence and analysis of the tuber crop potato.</title>
        <authorList>
            <consortium name="The Potato Genome Sequencing Consortium"/>
        </authorList>
    </citation>
    <scope>NUCLEOTIDE SEQUENCE [LARGE SCALE GENOMIC DNA]</scope>
    <source>
        <strain evidence="3">cv. DM1-3 516 R44</strain>
    </source>
</reference>
<dbReference type="GO" id="GO:0005829">
    <property type="term" value="C:cytosol"/>
    <property type="evidence" value="ECO:0000318"/>
    <property type="project" value="GO_Central"/>
</dbReference>
<dbReference type="PANTHER" id="PTHR24006:SF863">
    <property type="entry name" value="UBIQUITIN CARBOXYL-TERMINAL HYDROLASE"/>
    <property type="match status" value="1"/>
</dbReference>
<dbReference type="SUPFAM" id="SSF54001">
    <property type="entry name" value="Cysteine proteinases"/>
    <property type="match status" value="1"/>
</dbReference>
<dbReference type="STRING" id="4113.M1AYQ4"/>
<dbReference type="HOGENOM" id="CLU_126817_0_0_1"/>
<evidence type="ECO:0000313" key="2">
    <source>
        <dbReference type="EnsemblPlants" id="PGSC0003DMT400033184"/>
    </source>
</evidence>
<reference evidence="2" key="2">
    <citation type="submission" date="2015-06" db="UniProtKB">
        <authorList>
            <consortium name="EnsemblPlants"/>
        </authorList>
    </citation>
    <scope>IDENTIFICATION</scope>
    <source>
        <strain evidence="2">DM1-3 516 R44</strain>
    </source>
</reference>
<proteinExistence type="predicted"/>
<feature type="domain" description="Peptidase C19 ubiquitin carboxyl-terminal hydrolase" evidence="1">
    <location>
        <begin position="25"/>
        <end position="141"/>
    </location>
</feature>
<accession>M1AYQ4</accession>
<dbReference type="RefSeq" id="XP_015168931.1">
    <property type="nucleotide sequence ID" value="XM_015313445.1"/>
</dbReference>
<dbReference type="InterPro" id="IPR050164">
    <property type="entry name" value="Peptidase_C19"/>
</dbReference>
<name>M1AYQ4_SOLTU</name>
<dbReference type="eggNOG" id="KOG1871">
    <property type="taxonomic scope" value="Eukaryota"/>
</dbReference>
<dbReference type="Gramene" id="PGSC0003DMT400033184">
    <property type="protein sequence ID" value="PGSC0003DMT400033184"/>
    <property type="gene ID" value="PGSC0003DMG400012744"/>
</dbReference>
<dbReference type="GO" id="GO:0016579">
    <property type="term" value="P:protein deubiquitination"/>
    <property type="evidence" value="ECO:0007669"/>
    <property type="project" value="InterPro"/>
</dbReference>
<dbReference type="GO" id="GO:0004843">
    <property type="term" value="F:cysteine-type deubiquitinase activity"/>
    <property type="evidence" value="ECO:0000318"/>
    <property type="project" value="GO_Central"/>
</dbReference>
<dbReference type="PaxDb" id="4113-PGSC0003DMT400033184"/>
<dbReference type="AlphaFoldDB" id="M1AYQ4"/>
<dbReference type="GO" id="GO:0005634">
    <property type="term" value="C:nucleus"/>
    <property type="evidence" value="ECO:0000318"/>
    <property type="project" value="GO_Central"/>
</dbReference>
<protein>
    <submittedName>
        <fullName evidence="2">Ubiquitin carboxyl-terminal hydrolase</fullName>
    </submittedName>
</protein>
<dbReference type="InterPro" id="IPR038765">
    <property type="entry name" value="Papain-like_cys_pep_sf"/>
</dbReference>
<dbReference type="CDD" id="cd02257">
    <property type="entry name" value="Peptidase_C19"/>
    <property type="match status" value="1"/>
</dbReference>
<evidence type="ECO:0000313" key="3">
    <source>
        <dbReference type="Proteomes" id="UP000011115"/>
    </source>
</evidence>
<keyword evidence="3" id="KW-1185">Reference proteome</keyword>
<dbReference type="PANTHER" id="PTHR24006">
    <property type="entry name" value="UBIQUITIN CARBOXYL-TERMINAL HYDROLASE"/>
    <property type="match status" value="1"/>
</dbReference>
<dbReference type="InParanoid" id="M1AYQ4"/>
<dbReference type="GeneID" id="107062608"/>
<dbReference type="GO" id="GO:0031647">
    <property type="term" value="P:regulation of protein stability"/>
    <property type="evidence" value="ECO:0000318"/>
    <property type="project" value="GO_Central"/>
</dbReference>
<dbReference type="OrthoDB" id="1304084at2759"/>